<comment type="caution">
    <text evidence="5">The sequence shown here is derived from an EMBL/GenBank/DDBJ whole genome shotgun (WGS) entry which is preliminary data.</text>
</comment>
<dbReference type="InterPro" id="IPR012340">
    <property type="entry name" value="NA-bd_OB-fold"/>
</dbReference>
<name>A0A1F6EH23_9BACT</name>
<dbReference type="PANTHER" id="PTHR33991">
    <property type="entry name" value="DNA REPAIR PROTEIN RECO"/>
    <property type="match status" value="1"/>
</dbReference>
<dbReference type="EMBL" id="MFLY01000023">
    <property type="protein sequence ID" value="OGG72917.1"/>
    <property type="molecule type" value="Genomic_DNA"/>
</dbReference>
<keyword evidence="3" id="KW-0234">DNA repair</keyword>
<dbReference type="GO" id="GO:0006302">
    <property type="term" value="P:double-strand break repair"/>
    <property type="evidence" value="ECO:0007669"/>
    <property type="project" value="TreeGrafter"/>
</dbReference>
<protein>
    <recommendedName>
        <fullName evidence="4">DNA replication/recombination mediator RecO N-terminal domain-containing protein</fullName>
    </recommendedName>
</protein>
<dbReference type="GO" id="GO:0006310">
    <property type="term" value="P:DNA recombination"/>
    <property type="evidence" value="ECO:0007669"/>
    <property type="project" value="UniProtKB-KW"/>
</dbReference>
<dbReference type="Proteomes" id="UP000177306">
    <property type="component" value="Unassembled WGS sequence"/>
</dbReference>
<dbReference type="SUPFAM" id="SSF50249">
    <property type="entry name" value="Nucleic acid-binding proteins"/>
    <property type="match status" value="1"/>
</dbReference>
<dbReference type="InterPro" id="IPR022572">
    <property type="entry name" value="DNA_rep/recomb_RecO_N"/>
</dbReference>
<accession>A0A1F6EH23</accession>
<evidence type="ECO:0000256" key="1">
    <source>
        <dbReference type="ARBA" id="ARBA00022763"/>
    </source>
</evidence>
<dbReference type="Pfam" id="PF11967">
    <property type="entry name" value="RecO_N"/>
    <property type="match status" value="1"/>
</dbReference>
<keyword evidence="2" id="KW-0233">DNA recombination</keyword>
<evidence type="ECO:0000313" key="6">
    <source>
        <dbReference type="Proteomes" id="UP000177306"/>
    </source>
</evidence>
<dbReference type="Gene3D" id="2.40.50.140">
    <property type="entry name" value="Nucleic acid-binding proteins"/>
    <property type="match status" value="1"/>
</dbReference>
<keyword evidence="1" id="KW-0227">DNA damage</keyword>
<evidence type="ECO:0000313" key="5">
    <source>
        <dbReference type="EMBL" id="OGG72917.1"/>
    </source>
</evidence>
<evidence type="ECO:0000256" key="3">
    <source>
        <dbReference type="ARBA" id="ARBA00023204"/>
    </source>
</evidence>
<dbReference type="InterPro" id="IPR003717">
    <property type="entry name" value="RecO"/>
</dbReference>
<evidence type="ECO:0000259" key="4">
    <source>
        <dbReference type="Pfam" id="PF11967"/>
    </source>
</evidence>
<dbReference type="AlphaFoldDB" id="A0A1F6EH23"/>
<organism evidence="5 6">
    <name type="scientific">Candidatus Kaiserbacteria bacterium RIFCSPLOWO2_01_FULL_53_17</name>
    <dbReference type="NCBI Taxonomy" id="1798511"/>
    <lineage>
        <taxon>Bacteria</taxon>
        <taxon>Candidatus Kaiseribacteriota</taxon>
    </lineage>
</organism>
<dbReference type="GO" id="GO:0043590">
    <property type="term" value="C:bacterial nucleoid"/>
    <property type="evidence" value="ECO:0007669"/>
    <property type="project" value="TreeGrafter"/>
</dbReference>
<evidence type="ECO:0000256" key="2">
    <source>
        <dbReference type="ARBA" id="ARBA00023172"/>
    </source>
</evidence>
<sequence>MYQKYQTEAIVLRSYERGEADRMFALFTLEFGFVWARVSAVRREVSRMRYALQSSARANVSLVRGSRGWRIVGAAAIAPIDVGNKSGAATFARIAQLLERLSPGEEANPYLFSTLAEAHEALMREAKEAHPMIELIAVARMLYALGYLSTEALGTALFTETLFAPVHLTEAEAQKQKLLSSINRALSETQL</sequence>
<gene>
    <name evidence="5" type="ORF">A3A38_02750</name>
</gene>
<feature type="domain" description="DNA replication/recombination mediator RecO N-terminal" evidence="4">
    <location>
        <begin position="4"/>
        <end position="66"/>
    </location>
</feature>
<proteinExistence type="predicted"/>
<dbReference type="PANTHER" id="PTHR33991:SF1">
    <property type="entry name" value="DNA REPAIR PROTEIN RECO"/>
    <property type="match status" value="1"/>
</dbReference>
<reference evidence="5 6" key="1">
    <citation type="journal article" date="2016" name="Nat. Commun.">
        <title>Thousands of microbial genomes shed light on interconnected biogeochemical processes in an aquifer system.</title>
        <authorList>
            <person name="Anantharaman K."/>
            <person name="Brown C.T."/>
            <person name="Hug L.A."/>
            <person name="Sharon I."/>
            <person name="Castelle C.J."/>
            <person name="Probst A.J."/>
            <person name="Thomas B.C."/>
            <person name="Singh A."/>
            <person name="Wilkins M.J."/>
            <person name="Karaoz U."/>
            <person name="Brodie E.L."/>
            <person name="Williams K.H."/>
            <person name="Hubbard S.S."/>
            <person name="Banfield J.F."/>
        </authorList>
    </citation>
    <scope>NUCLEOTIDE SEQUENCE [LARGE SCALE GENOMIC DNA]</scope>
</reference>